<name>A0A2R8BEP3_9RHOB</name>
<gene>
    <name evidence="2" type="ORF">ASD8599_02284</name>
</gene>
<organism evidence="2 3">
    <name type="scientific">Ascidiaceihabitans donghaensis</name>
    <dbReference type="NCBI Taxonomy" id="1510460"/>
    <lineage>
        <taxon>Bacteria</taxon>
        <taxon>Pseudomonadati</taxon>
        <taxon>Pseudomonadota</taxon>
        <taxon>Alphaproteobacteria</taxon>
        <taxon>Rhodobacterales</taxon>
        <taxon>Paracoccaceae</taxon>
        <taxon>Ascidiaceihabitans</taxon>
    </lineage>
</organism>
<evidence type="ECO:0000313" key="2">
    <source>
        <dbReference type="EMBL" id="SPH21532.1"/>
    </source>
</evidence>
<dbReference type="Pfam" id="PF09955">
    <property type="entry name" value="DUF2189"/>
    <property type="match status" value="1"/>
</dbReference>
<protein>
    <recommendedName>
        <fullName evidence="4">DUF2189 domain-containing protein</fullName>
    </recommendedName>
</protein>
<dbReference type="EMBL" id="OMOR01000001">
    <property type="protein sequence ID" value="SPH21532.1"/>
    <property type="molecule type" value="Genomic_DNA"/>
</dbReference>
<proteinExistence type="predicted"/>
<dbReference type="AlphaFoldDB" id="A0A2R8BEP3"/>
<accession>A0A2R8BEP3</accession>
<evidence type="ECO:0000313" key="3">
    <source>
        <dbReference type="Proteomes" id="UP000244880"/>
    </source>
</evidence>
<feature type="transmembrane region" description="Helical" evidence="1">
    <location>
        <begin position="47"/>
        <end position="68"/>
    </location>
</feature>
<keyword evidence="1" id="KW-0472">Membrane</keyword>
<keyword evidence="1" id="KW-0812">Transmembrane</keyword>
<dbReference type="RefSeq" id="WP_245926011.1">
    <property type="nucleotide sequence ID" value="NZ_OMOR01000001.1"/>
</dbReference>
<dbReference type="Proteomes" id="UP000244880">
    <property type="component" value="Unassembled WGS sequence"/>
</dbReference>
<evidence type="ECO:0008006" key="4">
    <source>
        <dbReference type="Google" id="ProtNLM"/>
    </source>
</evidence>
<dbReference type="InterPro" id="IPR018692">
    <property type="entry name" value="DUF2189"/>
</dbReference>
<feature type="transmembrane region" description="Helical" evidence="1">
    <location>
        <begin position="172"/>
        <end position="199"/>
    </location>
</feature>
<evidence type="ECO:0000256" key="1">
    <source>
        <dbReference type="SAM" id="Phobius"/>
    </source>
</evidence>
<sequence>MAHTPEMERSPETLPANHGVPEMDAPNIAILRGALVSGWQDFKAAPVFGLLAALACILAGWMMVGVTYASGHTFWLILMVFGFPLAAPFAAFGTYEVSRRRAAGQRVSVGAVLRVMWGERNRQLPWLCAIMIVVLLFWFFLGHMIFALFLGLAPMTNISSSLTVFLTPDGVMMLGMGTVVGAGFALFLFSMCVIGLPLLLDREVDYVTAMLTSVQTVMAHPWVMLPWAIFVAGVCLLALLPGFLGLLIVLPWLGHASWHVYAALLDGPAQS</sequence>
<keyword evidence="3" id="KW-1185">Reference proteome</keyword>
<keyword evidence="1" id="KW-1133">Transmembrane helix</keyword>
<feature type="transmembrane region" description="Helical" evidence="1">
    <location>
        <begin position="74"/>
        <end position="95"/>
    </location>
</feature>
<feature type="transmembrane region" description="Helical" evidence="1">
    <location>
        <begin position="229"/>
        <end position="253"/>
    </location>
</feature>
<feature type="transmembrane region" description="Helical" evidence="1">
    <location>
        <begin position="124"/>
        <end position="152"/>
    </location>
</feature>
<reference evidence="2 3" key="1">
    <citation type="submission" date="2018-03" db="EMBL/GenBank/DDBJ databases">
        <authorList>
            <person name="Keele B.F."/>
        </authorList>
    </citation>
    <scope>NUCLEOTIDE SEQUENCE [LARGE SCALE GENOMIC DNA]</scope>
    <source>
        <strain evidence="2 3">CECT 8599</strain>
    </source>
</reference>